<comment type="caution">
    <text evidence="3">The sequence shown here is derived from an EMBL/GenBank/DDBJ whole genome shotgun (WGS) entry which is preliminary data.</text>
</comment>
<reference evidence="4" key="1">
    <citation type="submission" date="2023-07" db="EMBL/GenBank/DDBJ databases">
        <title>Novel Mycoplasma species identified in domestic and wild animals.</title>
        <authorList>
            <person name="Volokhov D.V."/>
            <person name="Furtak V.A."/>
            <person name="Zagorodnyaya T.A."/>
        </authorList>
    </citation>
    <scope>NUCLEOTIDE SEQUENCE [LARGE SCALE GENOMIC DNA]</scope>
    <source>
        <strain evidence="4">92-19</strain>
    </source>
</reference>
<dbReference type="RefSeq" id="WP_262096860.1">
    <property type="nucleotide sequence ID" value="NZ_JAOEGN010000016.1"/>
</dbReference>
<evidence type="ECO:0000313" key="4">
    <source>
        <dbReference type="Proteomes" id="UP001209076"/>
    </source>
</evidence>
<organism evidence="3 4">
    <name type="scientific">Paracholeplasma vituli</name>
    <dbReference type="NCBI Taxonomy" id="69473"/>
    <lineage>
        <taxon>Bacteria</taxon>
        <taxon>Bacillati</taxon>
        <taxon>Mycoplasmatota</taxon>
        <taxon>Mollicutes</taxon>
        <taxon>Acholeplasmatales</taxon>
        <taxon>Acholeplasmataceae</taxon>
        <taxon>Paracholeplasma</taxon>
    </lineage>
</organism>
<dbReference type="EMBL" id="JAOEGN010000016">
    <property type="protein sequence ID" value="MCU0105544.1"/>
    <property type="molecule type" value="Genomic_DNA"/>
</dbReference>
<keyword evidence="4" id="KW-1185">Reference proteome</keyword>
<feature type="compositionally biased region" description="Polar residues" evidence="1">
    <location>
        <begin position="44"/>
        <end position="58"/>
    </location>
</feature>
<feature type="transmembrane region" description="Helical" evidence="2">
    <location>
        <begin position="66"/>
        <end position="86"/>
    </location>
</feature>
<evidence type="ECO:0000313" key="3">
    <source>
        <dbReference type="EMBL" id="MCU0105544.1"/>
    </source>
</evidence>
<feature type="region of interest" description="Disordered" evidence="1">
    <location>
        <begin position="37"/>
        <end position="58"/>
    </location>
</feature>
<keyword evidence="2" id="KW-0472">Membrane</keyword>
<keyword evidence="2" id="KW-0812">Transmembrane</keyword>
<protein>
    <submittedName>
        <fullName evidence="3">Uncharacterized protein</fullName>
    </submittedName>
</protein>
<keyword evidence="2" id="KW-1133">Transmembrane helix</keyword>
<name>A0ABT2PYW3_9MOLU</name>
<accession>A0ABT2PYW3</accession>
<evidence type="ECO:0000256" key="2">
    <source>
        <dbReference type="SAM" id="Phobius"/>
    </source>
</evidence>
<proteinExistence type="predicted"/>
<dbReference type="Proteomes" id="UP001209076">
    <property type="component" value="Unassembled WGS sequence"/>
</dbReference>
<sequence>MREIKQIKCSECQNTYYDDQDTCPFCGHKTRVSTFDTETKTETLESNPNNSQSEAKKNNQLSEQDIIILVVLAIVFWPAALIFLLVKLKK</sequence>
<evidence type="ECO:0000256" key="1">
    <source>
        <dbReference type="SAM" id="MobiDB-lite"/>
    </source>
</evidence>
<gene>
    <name evidence="3" type="ORF">N7603_07715</name>
</gene>